<dbReference type="Pfam" id="PF07859">
    <property type="entry name" value="Abhydrolase_3"/>
    <property type="match status" value="1"/>
</dbReference>
<dbReference type="PANTHER" id="PTHR48081">
    <property type="entry name" value="AB HYDROLASE SUPERFAMILY PROTEIN C4A8.06C"/>
    <property type="match status" value="1"/>
</dbReference>
<name>A0A1H4H576_9BURK</name>
<feature type="domain" description="Alpha/beta hydrolase fold-3" evidence="2">
    <location>
        <begin position="67"/>
        <end position="262"/>
    </location>
</feature>
<keyword evidence="1" id="KW-0378">Hydrolase</keyword>
<dbReference type="Gene3D" id="3.40.50.1820">
    <property type="entry name" value="alpha/beta hydrolase"/>
    <property type="match status" value="1"/>
</dbReference>
<protein>
    <submittedName>
        <fullName evidence="3">Acetyl esterase/lipase</fullName>
    </submittedName>
</protein>
<evidence type="ECO:0000313" key="4">
    <source>
        <dbReference type="Proteomes" id="UP000198638"/>
    </source>
</evidence>
<keyword evidence="4" id="KW-1185">Reference proteome</keyword>
<organism evidence="3 4">
    <name type="scientific">Paraburkholderia sartisoli</name>
    <dbReference type="NCBI Taxonomy" id="83784"/>
    <lineage>
        <taxon>Bacteria</taxon>
        <taxon>Pseudomonadati</taxon>
        <taxon>Pseudomonadota</taxon>
        <taxon>Betaproteobacteria</taxon>
        <taxon>Burkholderiales</taxon>
        <taxon>Burkholderiaceae</taxon>
        <taxon>Paraburkholderia</taxon>
    </lineage>
</organism>
<evidence type="ECO:0000313" key="3">
    <source>
        <dbReference type="EMBL" id="SEB16218.1"/>
    </source>
</evidence>
<evidence type="ECO:0000256" key="1">
    <source>
        <dbReference type="ARBA" id="ARBA00022801"/>
    </source>
</evidence>
<reference evidence="4" key="1">
    <citation type="submission" date="2016-10" db="EMBL/GenBank/DDBJ databases">
        <authorList>
            <person name="Varghese N."/>
            <person name="Submissions S."/>
        </authorList>
    </citation>
    <scope>NUCLEOTIDE SEQUENCE [LARGE SCALE GENOMIC DNA]</scope>
    <source>
        <strain evidence="4">LMG 24000</strain>
    </source>
</reference>
<dbReference type="GO" id="GO:0016787">
    <property type="term" value="F:hydrolase activity"/>
    <property type="evidence" value="ECO:0007669"/>
    <property type="project" value="UniProtKB-KW"/>
</dbReference>
<dbReference type="InterPro" id="IPR050300">
    <property type="entry name" value="GDXG_lipolytic_enzyme"/>
</dbReference>
<dbReference type="Proteomes" id="UP000198638">
    <property type="component" value="Unassembled WGS sequence"/>
</dbReference>
<dbReference type="STRING" id="83784.SAMN05192564_107148"/>
<dbReference type="SUPFAM" id="SSF53474">
    <property type="entry name" value="alpha/beta-Hydrolases"/>
    <property type="match status" value="1"/>
</dbReference>
<dbReference type="EMBL" id="FNRQ01000007">
    <property type="protein sequence ID" value="SEB16218.1"/>
    <property type="molecule type" value="Genomic_DNA"/>
</dbReference>
<gene>
    <name evidence="3" type="ORF">SAMN05192564_107148</name>
</gene>
<proteinExistence type="predicted"/>
<dbReference type="AlphaFoldDB" id="A0A1H4H576"/>
<dbReference type="InterPro" id="IPR013094">
    <property type="entry name" value="AB_hydrolase_3"/>
</dbReference>
<sequence>MSNCKNRLKPQMALPTPNAQAYEECVLGWSSREYPQLRVEKDIAYGDHPAQRYDVYGGDHTADAPIVVFFHGGGWTNGYKEYAAFMAPCVVAANCVLVTPGYRLAPEHPLPAAFDDGVALLSALARTRPSWAGNAQRVILAGHSAGGHLAALLALRPDSLEGAGVNPRIIAGCMPVSGIFDLHHPHPTPGSLEARVYDLVLGTDTDDARMSPLCWTRGNTVPMALTYGEHDSERVILSNRRMASLLALQPAPTSCEVERNADHFQTHTFLDNAAHAWYSRLAVLAHASAV</sequence>
<dbReference type="PANTHER" id="PTHR48081:SF33">
    <property type="entry name" value="KYNURENINE FORMAMIDASE"/>
    <property type="match status" value="1"/>
</dbReference>
<dbReference type="InterPro" id="IPR029058">
    <property type="entry name" value="AB_hydrolase_fold"/>
</dbReference>
<accession>A0A1H4H576</accession>
<evidence type="ECO:0000259" key="2">
    <source>
        <dbReference type="Pfam" id="PF07859"/>
    </source>
</evidence>